<accession>A0A067MPF0</accession>
<feature type="compositionally biased region" description="Polar residues" evidence="1">
    <location>
        <begin position="91"/>
        <end position="107"/>
    </location>
</feature>
<evidence type="ECO:0000313" key="3">
    <source>
        <dbReference type="Proteomes" id="UP000027195"/>
    </source>
</evidence>
<dbReference type="Proteomes" id="UP000027195">
    <property type="component" value="Unassembled WGS sequence"/>
</dbReference>
<organism evidence="2 3">
    <name type="scientific">Botryobasidium botryosum (strain FD-172 SS1)</name>
    <dbReference type="NCBI Taxonomy" id="930990"/>
    <lineage>
        <taxon>Eukaryota</taxon>
        <taxon>Fungi</taxon>
        <taxon>Dikarya</taxon>
        <taxon>Basidiomycota</taxon>
        <taxon>Agaricomycotina</taxon>
        <taxon>Agaricomycetes</taxon>
        <taxon>Cantharellales</taxon>
        <taxon>Botryobasidiaceae</taxon>
        <taxon>Botryobasidium</taxon>
    </lineage>
</organism>
<keyword evidence="3" id="KW-1185">Reference proteome</keyword>
<dbReference type="EMBL" id="KL198027">
    <property type="protein sequence ID" value="KDQ16590.1"/>
    <property type="molecule type" value="Genomic_DNA"/>
</dbReference>
<dbReference type="AlphaFoldDB" id="A0A067MPF0"/>
<dbReference type="Gene3D" id="3.20.200.10">
    <property type="entry name" value="MHCK/EF2 kinase"/>
    <property type="match status" value="1"/>
</dbReference>
<feature type="region of interest" description="Disordered" evidence="1">
    <location>
        <begin position="91"/>
        <end position="135"/>
    </location>
</feature>
<sequence>MASASSSNAPGAQLAWPGGLFFYEVQEGLEIVAGSTVHAHEVILVSASNEERAYFRNLGRTPEGLWTHFCALKRQAQKHKLTSLINDLAPGSNSISPAATEPSTTDSGADKNPGTDAEVTSQEITSTTQEIISAGTPTSLAASATRLRAWRMRMDYPDNLDEELGILAAQDRDVQMSQLLVPMGYTPLNEDAVPATISDEYITTENGKYDAFKIELLAHAGPHVAGEYVGVTLSETYMIPRYLSCDEDTFLLEEALWMVIADDYLFDFINGLDAQPGTSYYPIQIAPMFIANSPKDNPAGHFFHCQQPYNKAEVISFHGANALQADPTPGCCLSKTIEAFIHFSDVSVKEPETYLGIKGIIVENTFKIVGISAYRKDTTFRLGDREDRDVTLGQDLMEVASFRSQHDCNRICQHLGLRPYAAHL</sequence>
<name>A0A067MPF0_BOTB1</name>
<dbReference type="HOGENOM" id="CLU_647209_0_0_1"/>
<evidence type="ECO:0000313" key="2">
    <source>
        <dbReference type="EMBL" id="KDQ16590.1"/>
    </source>
</evidence>
<protein>
    <submittedName>
        <fullName evidence="2">Uncharacterized protein</fullName>
    </submittedName>
</protein>
<dbReference type="OrthoDB" id="301415at2759"/>
<dbReference type="InParanoid" id="A0A067MPF0"/>
<feature type="compositionally biased region" description="Polar residues" evidence="1">
    <location>
        <begin position="118"/>
        <end position="135"/>
    </location>
</feature>
<gene>
    <name evidence="2" type="ORF">BOTBODRAFT_173091</name>
</gene>
<evidence type="ECO:0000256" key="1">
    <source>
        <dbReference type="SAM" id="MobiDB-lite"/>
    </source>
</evidence>
<reference evidence="3" key="1">
    <citation type="journal article" date="2014" name="Proc. Natl. Acad. Sci. U.S.A.">
        <title>Extensive sampling of basidiomycete genomes demonstrates inadequacy of the white-rot/brown-rot paradigm for wood decay fungi.</title>
        <authorList>
            <person name="Riley R."/>
            <person name="Salamov A.A."/>
            <person name="Brown D.W."/>
            <person name="Nagy L.G."/>
            <person name="Floudas D."/>
            <person name="Held B.W."/>
            <person name="Levasseur A."/>
            <person name="Lombard V."/>
            <person name="Morin E."/>
            <person name="Otillar R."/>
            <person name="Lindquist E.A."/>
            <person name="Sun H."/>
            <person name="LaButti K.M."/>
            <person name="Schmutz J."/>
            <person name="Jabbour D."/>
            <person name="Luo H."/>
            <person name="Baker S.E."/>
            <person name="Pisabarro A.G."/>
            <person name="Walton J.D."/>
            <person name="Blanchette R.A."/>
            <person name="Henrissat B."/>
            <person name="Martin F."/>
            <person name="Cullen D."/>
            <person name="Hibbett D.S."/>
            <person name="Grigoriev I.V."/>
        </authorList>
    </citation>
    <scope>NUCLEOTIDE SEQUENCE [LARGE SCALE GENOMIC DNA]</scope>
    <source>
        <strain evidence="3">FD-172 SS1</strain>
    </source>
</reference>
<proteinExistence type="predicted"/>